<dbReference type="GO" id="GO:0006203">
    <property type="term" value="P:dGTP catabolic process"/>
    <property type="evidence" value="ECO:0007669"/>
    <property type="project" value="TreeGrafter"/>
</dbReference>
<protein>
    <submittedName>
        <fullName evidence="2">HD domain-containing protein</fullName>
    </submittedName>
</protein>
<dbReference type="SUPFAM" id="SSF109604">
    <property type="entry name" value="HD-domain/PDEase-like"/>
    <property type="match status" value="1"/>
</dbReference>
<dbReference type="InterPro" id="IPR050135">
    <property type="entry name" value="dGTPase-like"/>
</dbReference>
<accession>A0A7X2T2Z5</accession>
<dbReference type="AlphaFoldDB" id="A0A7X2T2Z5"/>
<proteinExistence type="predicted"/>
<sequence>MFERTNENKVLRDPVHGYIHISYQVIWDCLNTKEFQRLRRIHQLGGNYMVYHTAEHSRFSHSLGVYEIIRRMCEEVEDISSSLTEFEKIQVMCAGLIHDLGHGPFSHMFENILHKNHEEITQTLILDENTQIHQALKRAHKDLPSLCASILNHTHPNSMLSQMISSQLDADRMDYLLRDAYETGTSYGKFDLERILRTLRVSNGILCIKESGMHTIEDYIMARYHMYWQVYLHPDARSYEICIELFIKRYKEIRKSIKIEALEILFEPFNSDNFYLMDENRLFYGFQQALHCEDETLKDLANRILNRILLNWIELEEDSSLHFEKSTYCVIENCKDLNCLPYQEKENPIWILNTKNQCIPLSDCSEIVRALLRMDINHKKRVFYN</sequence>
<dbReference type="PANTHER" id="PTHR11373">
    <property type="entry name" value="DEOXYNUCLEOSIDE TRIPHOSPHATE TRIPHOSPHOHYDROLASE"/>
    <property type="match status" value="1"/>
</dbReference>
<dbReference type="CDD" id="cd00077">
    <property type="entry name" value="HDc"/>
    <property type="match status" value="1"/>
</dbReference>
<dbReference type="SMART" id="SM00471">
    <property type="entry name" value="HDc"/>
    <property type="match status" value="1"/>
</dbReference>
<dbReference type="Gene3D" id="1.10.3210.10">
    <property type="entry name" value="Hypothetical protein af1432"/>
    <property type="match status" value="1"/>
</dbReference>
<evidence type="ECO:0000313" key="2">
    <source>
        <dbReference type="EMBL" id="MSS00902.1"/>
    </source>
</evidence>
<keyword evidence="3" id="KW-1185">Reference proteome</keyword>
<dbReference type="PROSITE" id="PS51831">
    <property type="entry name" value="HD"/>
    <property type="match status" value="1"/>
</dbReference>
<gene>
    <name evidence="2" type="ORF">FYJ50_01985</name>
</gene>
<dbReference type="Proteomes" id="UP000470082">
    <property type="component" value="Unassembled WGS sequence"/>
</dbReference>
<organism evidence="2 3">
    <name type="scientific">Floccifex porci</name>
    <dbReference type="NCBI Taxonomy" id="2606629"/>
    <lineage>
        <taxon>Bacteria</taxon>
        <taxon>Bacillati</taxon>
        <taxon>Bacillota</taxon>
        <taxon>Erysipelotrichia</taxon>
        <taxon>Erysipelotrichales</taxon>
        <taxon>Erysipelotrichaceae</taxon>
        <taxon>Floccifex</taxon>
    </lineage>
</organism>
<name>A0A7X2T2Z5_9FIRM</name>
<dbReference type="EMBL" id="VUMM01000002">
    <property type="protein sequence ID" value="MSS00902.1"/>
    <property type="molecule type" value="Genomic_DNA"/>
</dbReference>
<dbReference type="GO" id="GO:0008832">
    <property type="term" value="F:dGTPase activity"/>
    <property type="evidence" value="ECO:0007669"/>
    <property type="project" value="TreeGrafter"/>
</dbReference>
<dbReference type="RefSeq" id="WP_154459370.1">
    <property type="nucleotide sequence ID" value="NZ_VUMM01000002.1"/>
</dbReference>
<dbReference type="Pfam" id="PF19276">
    <property type="entry name" value="HD_assoc_2"/>
    <property type="match status" value="1"/>
</dbReference>
<dbReference type="InterPro" id="IPR045509">
    <property type="entry name" value="HD_assoc_2"/>
</dbReference>
<dbReference type="InterPro" id="IPR006674">
    <property type="entry name" value="HD_domain"/>
</dbReference>
<dbReference type="InterPro" id="IPR003607">
    <property type="entry name" value="HD/PDEase_dom"/>
</dbReference>
<evidence type="ECO:0000313" key="3">
    <source>
        <dbReference type="Proteomes" id="UP000470082"/>
    </source>
</evidence>
<evidence type="ECO:0000259" key="1">
    <source>
        <dbReference type="PROSITE" id="PS51831"/>
    </source>
</evidence>
<feature type="domain" description="HD" evidence="1">
    <location>
        <begin position="58"/>
        <end position="176"/>
    </location>
</feature>
<dbReference type="Pfam" id="PF01966">
    <property type="entry name" value="HD"/>
    <property type="match status" value="1"/>
</dbReference>
<reference evidence="2 3" key="1">
    <citation type="submission" date="2019-08" db="EMBL/GenBank/DDBJ databases">
        <title>In-depth cultivation of the pig gut microbiome towards novel bacterial diversity and tailored functional studies.</title>
        <authorList>
            <person name="Wylensek D."/>
            <person name="Hitch T.C.A."/>
            <person name="Clavel T."/>
        </authorList>
    </citation>
    <scope>NUCLEOTIDE SEQUENCE [LARGE SCALE GENOMIC DNA]</scope>
    <source>
        <strain evidence="2 3">LKV-178-WT-2G</strain>
    </source>
</reference>
<dbReference type="PANTHER" id="PTHR11373:SF4">
    <property type="entry name" value="DEOXYNUCLEOSIDE TRIPHOSPHATE TRIPHOSPHOHYDROLASE SAMHD1"/>
    <property type="match status" value="1"/>
</dbReference>
<comment type="caution">
    <text evidence="2">The sequence shown here is derived from an EMBL/GenBank/DDBJ whole genome shotgun (WGS) entry which is preliminary data.</text>
</comment>